<proteinExistence type="predicted"/>
<keyword evidence="2" id="KW-0963">Cytoplasm</keyword>
<evidence type="ECO:0000313" key="8">
    <source>
        <dbReference type="EMBL" id="KAL1386083.1"/>
    </source>
</evidence>
<evidence type="ECO:0000256" key="1">
    <source>
        <dbReference type="ARBA" id="ARBA00004496"/>
    </source>
</evidence>
<dbReference type="Gene3D" id="1.10.220.60">
    <property type="entry name" value="GRIP domain"/>
    <property type="match status" value="1"/>
</dbReference>
<evidence type="ECO:0000256" key="4">
    <source>
        <dbReference type="ARBA" id="ARBA00023054"/>
    </source>
</evidence>
<keyword evidence="3" id="KW-0597">Phosphoprotein</keyword>
<dbReference type="EMBL" id="JBEHCU010008239">
    <property type="protein sequence ID" value="KAL1386083.1"/>
    <property type="molecule type" value="Genomic_DNA"/>
</dbReference>
<evidence type="ECO:0000256" key="5">
    <source>
        <dbReference type="SAM" id="Coils"/>
    </source>
</evidence>
<dbReference type="PROSITE" id="PS50913">
    <property type="entry name" value="GRIP"/>
    <property type="match status" value="1"/>
</dbReference>
<evidence type="ECO:0000256" key="2">
    <source>
        <dbReference type="ARBA" id="ARBA00022490"/>
    </source>
</evidence>
<dbReference type="Proteomes" id="UP001562425">
    <property type="component" value="Unassembled WGS sequence"/>
</dbReference>
<dbReference type="PANTHER" id="PTHR18902">
    <property type="entry name" value="NUCLEAR MITOTIC APPARATUS PROTEIN 1-RELATED"/>
    <property type="match status" value="1"/>
</dbReference>
<feature type="region of interest" description="Disordered" evidence="6">
    <location>
        <begin position="1"/>
        <end position="26"/>
    </location>
</feature>
<name>A0ABD1D0Q1_CULPP</name>
<feature type="coiled-coil region" evidence="5">
    <location>
        <begin position="417"/>
        <end position="469"/>
    </location>
</feature>
<dbReference type="SMART" id="SM00755">
    <property type="entry name" value="Grip"/>
    <property type="match status" value="1"/>
</dbReference>
<gene>
    <name evidence="8" type="ORF">pipiens_012867</name>
</gene>
<feature type="domain" description="GRIP" evidence="7">
    <location>
        <begin position="1210"/>
        <end position="1260"/>
    </location>
</feature>
<dbReference type="InterPro" id="IPR051841">
    <property type="entry name" value="MT-Golgi_org_protein"/>
</dbReference>
<evidence type="ECO:0000256" key="6">
    <source>
        <dbReference type="SAM" id="MobiDB-lite"/>
    </source>
</evidence>
<feature type="region of interest" description="Disordered" evidence="6">
    <location>
        <begin position="1049"/>
        <end position="1073"/>
    </location>
</feature>
<organism evidence="8 9">
    <name type="scientific">Culex pipiens pipiens</name>
    <name type="common">Northern house mosquito</name>
    <dbReference type="NCBI Taxonomy" id="38569"/>
    <lineage>
        <taxon>Eukaryota</taxon>
        <taxon>Metazoa</taxon>
        <taxon>Ecdysozoa</taxon>
        <taxon>Arthropoda</taxon>
        <taxon>Hexapoda</taxon>
        <taxon>Insecta</taxon>
        <taxon>Pterygota</taxon>
        <taxon>Neoptera</taxon>
        <taxon>Endopterygota</taxon>
        <taxon>Diptera</taxon>
        <taxon>Nematocera</taxon>
        <taxon>Culicoidea</taxon>
        <taxon>Culicidae</taxon>
        <taxon>Culicinae</taxon>
        <taxon>Culicini</taxon>
        <taxon>Culex</taxon>
        <taxon>Culex</taxon>
    </lineage>
</organism>
<dbReference type="Pfam" id="PF01465">
    <property type="entry name" value="GRIP"/>
    <property type="match status" value="1"/>
</dbReference>
<feature type="region of interest" description="Disordered" evidence="6">
    <location>
        <begin position="1085"/>
        <end position="1121"/>
    </location>
</feature>
<feature type="coiled-coil region" evidence="5">
    <location>
        <begin position="36"/>
        <end position="209"/>
    </location>
</feature>
<feature type="coiled-coil region" evidence="5">
    <location>
        <begin position="249"/>
        <end position="359"/>
    </location>
</feature>
<feature type="coiled-coil region" evidence="5">
    <location>
        <begin position="882"/>
        <end position="980"/>
    </location>
</feature>
<evidence type="ECO:0000256" key="3">
    <source>
        <dbReference type="ARBA" id="ARBA00022553"/>
    </source>
</evidence>
<dbReference type="AlphaFoldDB" id="A0ABD1D0Q1"/>
<protein>
    <recommendedName>
        <fullName evidence="7">GRIP domain-containing protein</fullName>
    </recommendedName>
</protein>
<evidence type="ECO:0000259" key="7">
    <source>
        <dbReference type="PROSITE" id="PS50913"/>
    </source>
</evidence>
<feature type="coiled-coil region" evidence="5">
    <location>
        <begin position="601"/>
        <end position="856"/>
    </location>
</feature>
<sequence>MDPPSSTSSEQDSGAKKASPFDNLGRDDLVKKCRGLLGIAQKAKQAKDECQEENRKLKEQLALAETQKTADKECLRAMQEVVESLTQQKLQAAMKVDELEKSLSGLRRELDGAALLREQLEKISVENEAFKRQIDRLTEENEELLGAITGMEGKLKISEQEQQSLAQSKITLEQELEKTKSESNPSGKEEKLIRKLKLYKNKVQEISAKVLLLKSDRKILLKTVKEYSEQVPKWQKELVNASSVLFAKTRQFEKENNSLKERCAQYERDLEELRSGKSNEDESKNALEALQVQFETLQLSQQSLNAELRQALADKASLQEQLENLRTDSEVVDSQKAINDSLQKRLAEFEDDLSKNLTELTEKDFEERFEEAQQNQTSQHEQELLIQKRLDELQQLYQSQVSELQAANVHISEMSSNAAASEVMDENNRKLREAIAERDTELATIRKSLEETSAALQSLQVQHQELAQEGTTTREELGSLQSKFELVKLENSELLSELKEINEILKERGGVISLQVSKISELEAAKGTLQQKITEREVRIGELERTVTERDLELNALRDRNIDTQSDVMSTSTISRADESARMRDVDDSFEEKYIKLRALAVKLKKKVAEQTIQLQRYEKEGLGKNLQSLQAENDKLLDQLEGERKNVEQLKQEIETLNQLRTEVDSSKKDKSSLESSIREYREQVQSLKREKEAFNMAKKEIDAENQKLKVALKAKEKQLTDELEAQKELKAEVERSRLAAKKANVLNLEMEAYEKSLAELNKKLEAKKDQVKELESTMEVQEGTVKSLKSQIALLEQSLASERSHSQELKKNVDVQQEKLRLSEHQRGETNVELAQLKMDYEKMKMEIESNRVELSEAISEKEKVSSGLESEKSRLVKQVYNLESTVDDLKVQLKDREQEIEDVKAEFASYKIRAQSVLRQNQSKDSGKEVELQEEVQNLQKALDVTQTKLQNASQQMAELTKSCEELRFDKTKLQSRSKELHDLLEESRLQHESLLEESRRVNLNHQEALKTQRLQNETLVNCYKKQLDELQEKHSLELSALQSRIGQTGRDHPENNNHIPSQHSSRISDEQKINLLLMEREEGEGSESTSSQNTAVATARRKVSTSSQPRAANRSTRDLIPLDELLNSSFDDTASAFGDPADDSSVRAISPGLELQQTKEQLGKQESRVRHLTALLAEAEQDLAKLNQLNELLKEEVRRQERSIEREKHAHNSEYLKNVIFKFLTLNSGDEKSRLVPVLNTILRLSPDETQKLNNVAKGSEGGVRGWTGILWN</sequence>
<feature type="compositionally biased region" description="Polar residues" evidence="6">
    <location>
        <begin position="1060"/>
        <end position="1069"/>
    </location>
</feature>
<feature type="coiled-coil region" evidence="5">
    <location>
        <begin position="1159"/>
        <end position="1218"/>
    </location>
</feature>
<keyword evidence="9" id="KW-1185">Reference proteome</keyword>
<accession>A0ABD1D0Q1</accession>
<feature type="compositionally biased region" description="Polar residues" evidence="6">
    <location>
        <begin position="1"/>
        <end position="12"/>
    </location>
</feature>
<dbReference type="FunFam" id="1.10.220.60:FF:000009">
    <property type="entry name" value="AGAP003540-PA"/>
    <property type="match status" value="1"/>
</dbReference>
<keyword evidence="4 5" id="KW-0175">Coiled coil</keyword>
<feature type="compositionally biased region" description="Polar residues" evidence="6">
    <location>
        <begin position="1108"/>
        <end position="1118"/>
    </location>
</feature>
<evidence type="ECO:0000313" key="9">
    <source>
        <dbReference type="Proteomes" id="UP001562425"/>
    </source>
</evidence>
<reference evidence="8 9" key="1">
    <citation type="submission" date="2024-05" db="EMBL/GenBank/DDBJ databases">
        <title>Culex pipiens pipiens assembly and annotation.</title>
        <authorList>
            <person name="Alout H."/>
            <person name="Durand T."/>
        </authorList>
    </citation>
    <scope>NUCLEOTIDE SEQUENCE [LARGE SCALE GENOMIC DNA]</scope>
    <source>
        <strain evidence="8">HA-2024</strain>
        <tissue evidence="8">Whole body</tissue>
    </source>
</reference>
<comment type="subcellular location">
    <subcellularLocation>
        <location evidence="1">Cytoplasm</location>
    </subcellularLocation>
</comment>
<dbReference type="InterPro" id="IPR000237">
    <property type="entry name" value="GRIP_dom"/>
</dbReference>
<dbReference type="GO" id="GO:0005737">
    <property type="term" value="C:cytoplasm"/>
    <property type="evidence" value="ECO:0007669"/>
    <property type="project" value="UniProtKB-SubCell"/>
</dbReference>
<comment type="caution">
    <text evidence="8">The sequence shown here is derived from an EMBL/GenBank/DDBJ whole genome shotgun (WGS) entry which is preliminary data.</text>
</comment>
<dbReference type="Gene3D" id="1.10.287.1490">
    <property type="match status" value="1"/>
</dbReference>
<dbReference type="PANTHER" id="PTHR18902:SF25">
    <property type="entry name" value="GRIP AND COILED-COIL DOMAIN-CONTAINING PROTEIN 2"/>
    <property type="match status" value="1"/>
</dbReference>